<evidence type="ECO:0000256" key="1">
    <source>
        <dbReference type="SAM" id="MobiDB-lite"/>
    </source>
</evidence>
<dbReference type="RefSeq" id="XP_027341555.1">
    <property type="nucleotide sequence ID" value="XM_027485754.1"/>
</dbReference>
<dbReference type="GO" id="GO:0009535">
    <property type="term" value="C:chloroplast thylakoid membrane"/>
    <property type="evidence" value="ECO:0007669"/>
    <property type="project" value="TreeGrafter"/>
</dbReference>
<keyword evidence="2" id="KW-1133">Transmembrane helix</keyword>
<evidence type="ECO:0000256" key="2">
    <source>
        <dbReference type="SAM" id="Phobius"/>
    </source>
</evidence>
<reference evidence="4" key="2">
    <citation type="submission" date="2025-08" db="UniProtKB">
        <authorList>
            <consortium name="RefSeq"/>
        </authorList>
    </citation>
    <scope>IDENTIFICATION</scope>
    <source>
        <tissue evidence="4">Young leaves</tissue>
    </source>
</reference>
<feature type="transmembrane region" description="Helical" evidence="2">
    <location>
        <begin position="203"/>
        <end position="221"/>
    </location>
</feature>
<sequence>MLHSQCHHHLLLPFSHHKPFLSIPPSSHPLLSFHHKPTFHHSVSVSAIPLWLAELTTATETEGPIELPLSSTPSIFATTDEPSPIQIASSVLLTGAISVFLFRSLRRRAKRAKELQLRSSGEKKSVQEEALDSLKAIGSASIDAKGPPSAGEALFGGISAGIIALILYKFATTIEASLNQQTLSDNYSVRQITITIRTIVNGLAYLVTFVFGLNSLGLLLYSGQLAIKSIMGDSTEKETESKSSDQSNLTNSIDSPTDNTELSNRKEEQISNDAQ</sequence>
<dbReference type="AlphaFoldDB" id="A0A8B8KCP7"/>
<feature type="compositionally biased region" description="Polar residues" evidence="1">
    <location>
        <begin position="245"/>
        <end position="262"/>
    </location>
</feature>
<protein>
    <submittedName>
        <fullName evidence="4">Uncharacterized protein LOC113854628</fullName>
    </submittedName>
</protein>
<accession>A0A8B8KCP7</accession>
<organism evidence="3 4">
    <name type="scientific">Abrus precatorius</name>
    <name type="common">Indian licorice</name>
    <name type="synonym">Glycine abrus</name>
    <dbReference type="NCBI Taxonomy" id="3816"/>
    <lineage>
        <taxon>Eukaryota</taxon>
        <taxon>Viridiplantae</taxon>
        <taxon>Streptophyta</taxon>
        <taxon>Embryophyta</taxon>
        <taxon>Tracheophyta</taxon>
        <taxon>Spermatophyta</taxon>
        <taxon>Magnoliopsida</taxon>
        <taxon>eudicotyledons</taxon>
        <taxon>Gunneridae</taxon>
        <taxon>Pentapetalae</taxon>
        <taxon>rosids</taxon>
        <taxon>fabids</taxon>
        <taxon>Fabales</taxon>
        <taxon>Fabaceae</taxon>
        <taxon>Papilionoideae</taxon>
        <taxon>50 kb inversion clade</taxon>
        <taxon>NPAAA clade</taxon>
        <taxon>indigoferoid/millettioid clade</taxon>
        <taxon>Abreae</taxon>
        <taxon>Abrus</taxon>
    </lineage>
</organism>
<keyword evidence="2" id="KW-0472">Membrane</keyword>
<proteinExistence type="predicted"/>
<reference evidence="3" key="1">
    <citation type="journal article" date="2019" name="Toxins">
        <title>Detection of Abrin-Like and Prepropulchellin-Like Toxin Genes and Transcripts Using Whole Genome Sequencing and Full-Length Transcript Sequencing of Abrus precatorius.</title>
        <authorList>
            <person name="Hovde B.T."/>
            <person name="Daligault H.E."/>
            <person name="Hanschen E.R."/>
            <person name="Kunde Y.A."/>
            <person name="Johnson M.B."/>
            <person name="Starkenburg S.R."/>
            <person name="Johnson S.L."/>
        </authorList>
    </citation>
    <scope>NUCLEOTIDE SEQUENCE [LARGE SCALE GENOMIC DNA]</scope>
</reference>
<evidence type="ECO:0000313" key="3">
    <source>
        <dbReference type="Proteomes" id="UP000694853"/>
    </source>
</evidence>
<feature type="region of interest" description="Disordered" evidence="1">
    <location>
        <begin position="234"/>
        <end position="275"/>
    </location>
</feature>
<dbReference type="PANTHER" id="PTHR35733:SF1">
    <property type="entry name" value="OS02G0307800 PROTEIN"/>
    <property type="match status" value="1"/>
</dbReference>
<feature type="transmembrane region" description="Helical" evidence="2">
    <location>
        <begin position="85"/>
        <end position="105"/>
    </location>
</feature>
<dbReference type="InterPro" id="IPR021434">
    <property type="entry name" value="DUF3082"/>
</dbReference>
<dbReference type="OrthoDB" id="5296at2759"/>
<name>A0A8B8KCP7_ABRPR</name>
<keyword evidence="2" id="KW-0812">Transmembrane</keyword>
<feature type="compositionally biased region" description="Basic and acidic residues" evidence="1">
    <location>
        <begin position="234"/>
        <end position="243"/>
    </location>
</feature>
<dbReference type="Pfam" id="PF11282">
    <property type="entry name" value="DUF3082"/>
    <property type="match status" value="1"/>
</dbReference>
<evidence type="ECO:0000313" key="4">
    <source>
        <dbReference type="RefSeq" id="XP_027341555.1"/>
    </source>
</evidence>
<dbReference type="PANTHER" id="PTHR35733">
    <property type="entry name" value="OS02G0307800 PROTEIN"/>
    <property type="match status" value="1"/>
</dbReference>
<dbReference type="KEGG" id="aprc:113854628"/>
<dbReference type="GeneID" id="113854628"/>
<dbReference type="Proteomes" id="UP000694853">
    <property type="component" value="Unplaced"/>
</dbReference>
<keyword evidence="3" id="KW-1185">Reference proteome</keyword>
<gene>
    <name evidence="4" type="primary">LOC113854628</name>
</gene>